<dbReference type="Proteomes" id="UP001295684">
    <property type="component" value="Unassembled WGS sequence"/>
</dbReference>
<proteinExistence type="predicted"/>
<name>A0AAD1Y8R8_EUPCR</name>
<evidence type="ECO:0000313" key="1">
    <source>
        <dbReference type="EMBL" id="CAI2385037.1"/>
    </source>
</evidence>
<keyword evidence="2" id="KW-1185">Reference proteome</keyword>
<sequence length="144" mass="16927">MSARYIFESSNSDKFSDNLNFSMILPSDDPNEQDFHHINSKRHSKHILATDKPCKVPIPQVTIKTNAFTNEQQTDHYKTSWDTIQRLLTQYKSSPLQKFCTCNMTENNASLLNKVMTMNNLEYIYKLTSYEYKMKEKRSPITCR</sequence>
<comment type="caution">
    <text evidence="1">The sequence shown here is derived from an EMBL/GenBank/DDBJ whole genome shotgun (WGS) entry which is preliminary data.</text>
</comment>
<organism evidence="1 2">
    <name type="scientific">Euplotes crassus</name>
    <dbReference type="NCBI Taxonomy" id="5936"/>
    <lineage>
        <taxon>Eukaryota</taxon>
        <taxon>Sar</taxon>
        <taxon>Alveolata</taxon>
        <taxon>Ciliophora</taxon>
        <taxon>Intramacronucleata</taxon>
        <taxon>Spirotrichea</taxon>
        <taxon>Hypotrichia</taxon>
        <taxon>Euplotida</taxon>
        <taxon>Euplotidae</taxon>
        <taxon>Moneuplotes</taxon>
    </lineage>
</organism>
<dbReference type="EMBL" id="CAMPGE010027404">
    <property type="protein sequence ID" value="CAI2385037.1"/>
    <property type="molecule type" value="Genomic_DNA"/>
</dbReference>
<accession>A0AAD1Y8R8</accession>
<protein>
    <submittedName>
        <fullName evidence="1">Uncharacterized protein</fullName>
    </submittedName>
</protein>
<reference evidence="1" key="1">
    <citation type="submission" date="2023-07" db="EMBL/GenBank/DDBJ databases">
        <authorList>
            <consortium name="AG Swart"/>
            <person name="Singh M."/>
            <person name="Singh A."/>
            <person name="Seah K."/>
            <person name="Emmerich C."/>
        </authorList>
    </citation>
    <scope>NUCLEOTIDE SEQUENCE</scope>
    <source>
        <strain evidence="1">DP1</strain>
    </source>
</reference>
<evidence type="ECO:0000313" key="2">
    <source>
        <dbReference type="Proteomes" id="UP001295684"/>
    </source>
</evidence>
<dbReference type="AlphaFoldDB" id="A0AAD1Y8R8"/>
<gene>
    <name evidence="1" type="ORF">ECRASSUSDP1_LOCUS26579</name>
</gene>